<evidence type="ECO:0000313" key="2">
    <source>
        <dbReference type="Proteomes" id="UP000032702"/>
    </source>
</evidence>
<proteinExistence type="predicted"/>
<dbReference type="Pfam" id="PF05258">
    <property type="entry name" value="DciA"/>
    <property type="match status" value="1"/>
</dbReference>
<dbReference type="AlphaFoldDB" id="Q08Z77"/>
<sequence length="139" mass="14856">MCIHQGLPFPERAPEPYRQANRSATRPVIGFPAAPADDSPVMSRHPPQALEVLLPRLLARLAEESGKGLSLMPVWAAAVGPQIAKHTSPYVLQGGTLVVTVESAEWAQTLTLEQGSVCARLNERLGPGRVTALSFRLGG</sequence>
<comment type="caution">
    <text evidence="1">The sequence shown here is derived from an EMBL/GenBank/DDBJ whole genome shotgun (WGS) entry which is preliminary data.</text>
</comment>
<evidence type="ECO:0008006" key="3">
    <source>
        <dbReference type="Google" id="ProtNLM"/>
    </source>
</evidence>
<dbReference type="EMBL" id="AAMD01000072">
    <property type="protein sequence ID" value="EAU65786.1"/>
    <property type="molecule type" value="Genomic_DNA"/>
</dbReference>
<gene>
    <name evidence="1" type="ORF">STIAU_6734</name>
</gene>
<dbReference type="InterPro" id="IPR007922">
    <property type="entry name" value="DciA-like"/>
</dbReference>
<accession>Q08Z77</accession>
<dbReference type="Proteomes" id="UP000032702">
    <property type="component" value="Unassembled WGS sequence"/>
</dbReference>
<dbReference type="PANTHER" id="PTHR36456:SF1">
    <property type="entry name" value="UPF0232 PROTEIN SCO3875"/>
    <property type="match status" value="1"/>
</dbReference>
<protein>
    <recommendedName>
        <fullName evidence="3">DUF721 domain-containing protein</fullName>
    </recommendedName>
</protein>
<name>Q08Z77_STIAD</name>
<evidence type="ECO:0000313" key="1">
    <source>
        <dbReference type="EMBL" id="EAU65786.1"/>
    </source>
</evidence>
<dbReference type="PANTHER" id="PTHR36456">
    <property type="entry name" value="UPF0232 PROTEIN SCO3875"/>
    <property type="match status" value="1"/>
</dbReference>
<reference evidence="1 2" key="1">
    <citation type="submission" date="2006-04" db="EMBL/GenBank/DDBJ databases">
        <authorList>
            <person name="Nierman W.C."/>
        </authorList>
    </citation>
    <scope>NUCLEOTIDE SEQUENCE [LARGE SCALE GENOMIC DNA]</scope>
    <source>
        <strain evidence="1 2">DW4/3-1</strain>
    </source>
</reference>
<organism evidence="1 2">
    <name type="scientific">Stigmatella aurantiaca (strain DW4/3-1)</name>
    <dbReference type="NCBI Taxonomy" id="378806"/>
    <lineage>
        <taxon>Bacteria</taxon>
        <taxon>Pseudomonadati</taxon>
        <taxon>Myxococcota</taxon>
        <taxon>Myxococcia</taxon>
        <taxon>Myxococcales</taxon>
        <taxon>Cystobacterineae</taxon>
        <taxon>Archangiaceae</taxon>
        <taxon>Stigmatella</taxon>
    </lineage>
</organism>